<proteinExistence type="predicted"/>
<feature type="transmembrane region" description="Helical" evidence="2">
    <location>
        <begin position="162"/>
        <end position="182"/>
    </location>
</feature>
<protein>
    <submittedName>
        <fullName evidence="3">Uncharacterized protein</fullName>
    </submittedName>
</protein>
<evidence type="ECO:0000256" key="1">
    <source>
        <dbReference type="SAM" id="MobiDB-lite"/>
    </source>
</evidence>
<feature type="transmembrane region" description="Helical" evidence="2">
    <location>
        <begin position="135"/>
        <end position="155"/>
    </location>
</feature>
<gene>
    <name evidence="3" type="ORF">HU200_055478</name>
</gene>
<keyword evidence="2" id="KW-1133">Transmembrane helix</keyword>
<dbReference type="Proteomes" id="UP000636709">
    <property type="component" value="Unassembled WGS sequence"/>
</dbReference>
<feature type="region of interest" description="Disordered" evidence="1">
    <location>
        <begin position="24"/>
        <end position="53"/>
    </location>
</feature>
<feature type="transmembrane region" description="Helical" evidence="2">
    <location>
        <begin position="105"/>
        <end position="123"/>
    </location>
</feature>
<keyword evidence="2" id="KW-0472">Membrane</keyword>
<evidence type="ECO:0000313" key="4">
    <source>
        <dbReference type="Proteomes" id="UP000636709"/>
    </source>
</evidence>
<reference evidence="3" key="1">
    <citation type="submission" date="2020-07" db="EMBL/GenBank/DDBJ databases">
        <title>Genome sequence and genetic diversity analysis of an under-domesticated orphan crop, white fonio (Digitaria exilis).</title>
        <authorList>
            <person name="Bennetzen J.L."/>
            <person name="Chen S."/>
            <person name="Ma X."/>
            <person name="Wang X."/>
            <person name="Yssel A.E.J."/>
            <person name="Chaluvadi S.R."/>
            <person name="Johnson M."/>
            <person name="Gangashetty P."/>
            <person name="Hamidou F."/>
            <person name="Sanogo M.D."/>
            <person name="Zwaenepoel A."/>
            <person name="Wallace J."/>
            <person name="Van De Peer Y."/>
            <person name="Van Deynze A."/>
        </authorList>
    </citation>
    <scope>NUCLEOTIDE SEQUENCE</scope>
    <source>
        <tissue evidence="3">Leaves</tissue>
    </source>
</reference>
<sequence>MAMVSPCLFASGGGTHWVTCGTGDSGASPRLSLQSSHRERGRERPTGRLRGTRSYLVGCGPTPVARSGGTKNDEQMVLGAFEQPLEPARAAAGELRRQAGALGRGPRGLLGLAAASTAIALAVTEPPPWLDRNAYLVAISGAFFAGMAKVCGHVAGNGSKLVTIYVSLVVVAAGLTAVASLLL</sequence>
<accession>A0A835E6C4</accession>
<comment type="caution">
    <text evidence="3">The sequence shown here is derived from an EMBL/GenBank/DDBJ whole genome shotgun (WGS) entry which is preliminary data.</text>
</comment>
<keyword evidence="2" id="KW-0812">Transmembrane</keyword>
<dbReference type="EMBL" id="JACEFO010002379">
    <property type="protein sequence ID" value="KAF8662896.1"/>
    <property type="molecule type" value="Genomic_DNA"/>
</dbReference>
<feature type="compositionally biased region" description="Basic and acidic residues" evidence="1">
    <location>
        <begin position="36"/>
        <end position="46"/>
    </location>
</feature>
<name>A0A835E6C4_9POAL</name>
<organism evidence="3 4">
    <name type="scientific">Digitaria exilis</name>
    <dbReference type="NCBI Taxonomy" id="1010633"/>
    <lineage>
        <taxon>Eukaryota</taxon>
        <taxon>Viridiplantae</taxon>
        <taxon>Streptophyta</taxon>
        <taxon>Embryophyta</taxon>
        <taxon>Tracheophyta</taxon>
        <taxon>Spermatophyta</taxon>
        <taxon>Magnoliopsida</taxon>
        <taxon>Liliopsida</taxon>
        <taxon>Poales</taxon>
        <taxon>Poaceae</taxon>
        <taxon>PACMAD clade</taxon>
        <taxon>Panicoideae</taxon>
        <taxon>Panicodae</taxon>
        <taxon>Paniceae</taxon>
        <taxon>Anthephorinae</taxon>
        <taxon>Digitaria</taxon>
    </lineage>
</organism>
<keyword evidence="4" id="KW-1185">Reference proteome</keyword>
<evidence type="ECO:0000313" key="3">
    <source>
        <dbReference type="EMBL" id="KAF8662896.1"/>
    </source>
</evidence>
<evidence type="ECO:0000256" key="2">
    <source>
        <dbReference type="SAM" id="Phobius"/>
    </source>
</evidence>
<dbReference type="AlphaFoldDB" id="A0A835E6C4"/>